<dbReference type="SUPFAM" id="SSF74853">
    <property type="entry name" value="Lamin A/C globular tail domain"/>
    <property type="match status" value="1"/>
</dbReference>
<dbReference type="Gene3D" id="2.60.40.1260">
    <property type="entry name" value="Lamin Tail domain"/>
    <property type="match status" value="1"/>
</dbReference>
<evidence type="ECO:0000256" key="1">
    <source>
        <dbReference type="SAM" id="MobiDB-lite"/>
    </source>
</evidence>
<comment type="caution">
    <text evidence="4">The sequence shown here is derived from an EMBL/GenBank/DDBJ whole genome shotgun (WGS) entry which is preliminary data.</text>
</comment>
<dbReference type="InterPro" id="IPR036415">
    <property type="entry name" value="Lamin_tail_dom_sf"/>
</dbReference>
<dbReference type="InterPro" id="IPR001322">
    <property type="entry name" value="Lamin_tail_dom"/>
</dbReference>
<evidence type="ECO:0000256" key="2">
    <source>
        <dbReference type="SAM" id="SignalP"/>
    </source>
</evidence>
<evidence type="ECO:0000313" key="4">
    <source>
        <dbReference type="EMBL" id="GHA70490.1"/>
    </source>
</evidence>
<protein>
    <recommendedName>
        <fullName evidence="3">LTD domain-containing protein</fullName>
    </recommendedName>
</protein>
<reference evidence="5" key="1">
    <citation type="journal article" date="2019" name="Int. J. Syst. Evol. Microbiol.">
        <title>The Global Catalogue of Microorganisms (GCM) 10K type strain sequencing project: providing services to taxonomists for standard genome sequencing and annotation.</title>
        <authorList>
            <consortium name="The Broad Institute Genomics Platform"/>
            <consortium name="The Broad Institute Genome Sequencing Center for Infectious Disease"/>
            <person name="Wu L."/>
            <person name="Ma J."/>
        </authorList>
    </citation>
    <scope>NUCLEOTIDE SEQUENCE [LARGE SCALE GENOMIC DNA]</scope>
    <source>
        <strain evidence="5">JCM 4733</strain>
    </source>
</reference>
<evidence type="ECO:0000259" key="3">
    <source>
        <dbReference type="PROSITE" id="PS51841"/>
    </source>
</evidence>
<evidence type="ECO:0000313" key="5">
    <source>
        <dbReference type="Proteomes" id="UP000653644"/>
    </source>
</evidence>
<dbReference type="Pfam" id="PF00932">
    <property type="entry name" value="LTD"/>
    <property type="match status" value="1"/>
</dbReference>
<gene>
    <name evidence="4" type="ORF">GCM10010345_87300</name>
</gene>
<proteinExistence type="predicted"/>
<sequence>MSVSSSVRRLTAITGMAAAVVGVVALPASADDHHHGRHHRPVVYISDVQYDSPGRDDRSNRSLNAEWVEITNDSRRAVNLDGWTLSDEDGHTYTFDHYRLNGRATVRVHTGIGRDTRTDLYQDRRAYVWDNRSDTATLRNHRDRFVGEASWGHHRDHRDDDCRHGGDHRDGDRH</sequence>
<dbReference type="PROSITE" id="PS51841">
    <property type="entry name" value="LTD"/>
    <property type="match status" value="1"/>
</dbReference>
<feature type="region of interest" description="Disordered" evidence="1">
    <location>
        <begin position="150"/>
        <end position="174"/>
    </location>
</feature>
<dbReference type="Proteomes" id="UP000653644">
    <property type="component" value="Unassembled WGS sequence"/>
</dbReference>
<keyword evidence="5" id="KW-1185">Reference proteome</keyword>
<dbReference type="EMBL" id="BMVN01000074">
    <property type="protein sequence ID" value="GHA70490.1"/>
    <property type="molecule type" value="Genomic_DNA"/>
</dbReference>
<accession>A0ABQ3D9Y6</accession>
<feature type="domain" description="LTD" evidence="3">
    <location>
        <begin position="34"/>
        <end position="159"/>
    </location>
</feature>
<keyword evidence="2" id="KW-0732">Signal</keyword>
<feature type="signal peptide" evidence="2">
    <location>
        <begin position="1"/>
        <end position="30"/>
    </location>
</feature>
<feature type="chain" id="PRO_5046967741" description="LTD domain-containing protein" evidence="2">
    <location>
        <begin position="31"/>
        <end position="174"/>
    </location>
</feature>
<organism evidence="4 5">
    <name type="scientific">Streptomyces canarius</name>
    <dbReference type="NCBI Taxonomy" id="285453"/>
    <lineage>
        <taxon>Bacteria</taxon>
        <taxon>Bacillati</taxon>
        <taxon>Actinomycetota</taxon>
        <taxon>Actinomycetes</taxon>
        <taxon>Kitasatosporales</taxon>
        <taxon>Streptomycetaceae</taxon>
        <taxon>Streptomyces</taxon>
    </lineage>
</organism>
<name>A0ABQ3D9Y6_9ACTN</name>